<gene>
    <name evidence="5" type="ORF">SAMN04488121_11069</name>
</gene>
<dbReference type="Gene3D" id="1.10.357.10">
    <property type="entry name" value="Tetracycline Repressor, domain 2"/>
    <property type="match status" value="1"/>
</dbReference>
<dbReference type="RefSeq" id="WP_089837615.1">
    <property type="nucleotide sequence ID" value="NZ_FNBN01000010.1"/>
</dbReference>
<dbReference type="Gene3D" id="1.10.10.60">
    <property type="entry name" value="Homeodomain-like"/>
    <property type="match status" value="1"/>
</dbReference>
<evidence type="ECO:0000313" key="5">
    <source>
        <dbReference type="EMBL" id="SDH26827.1"/>
    </source>
</evidence>
<name>A0A1G8B0W0_CHIFI</name>
<dbReference type="GO" id="GO:0003677">
    <property type="term" value="F:DNA binding"/>
    <property type="evidence" value="ECO:0007669"/>
    <property type="project" value="UniProtKB-KW"/>
</dbReference>
<proteinExistence type="predicted"/>
<reference evidence="5 6" key="1">
    <citation type="submission" date="2016-10" db="EMBL/GenBank/DDBJ databases">
        <authorList>
            <person name="de Groot N.N."/>
        </authorList>
    </citation>
    <scope>NUCLEOTIDE SEQUENCE [LARGE SCALE GENOMIC DNA]</scope>
    <source>
        <strain evidence="5 6">DSM 527</strain>
    </source>
</reference>
<dbReference type="EMBL" id="FNBN01000010">
    <property type="protein sequence ID" value="SDH26827.1"/>
    <property type="molecule type" value="Genomic_DNA"/>
</dbReference>
<dbReference type="PANTHER" id="PTHR47506">
    <property type="entry name" value="TRANSCRIPTIONAL REGULATORY PROTEIN"/>
    <property type="match status" value="1"/>
</dbReference>
<feature type="domain" description="HTH tetR-type" evidence="4">
    <location>
        <begin position="14"/>
        <end position="58"/>
    </location>
</feature>
<accession>A0A1G8B0W0</accession>
<keyword evidence="2" id="KW-0238">DNA-binding</keyword>
<dbReference type="InterPro" id="IPR001647">
    <property type="entry name" value="HTH_TetR"/>
</dbReference>
<keyword evidence="1" id="KW-0805">Transcription regulation</keyword>
<evidence type="ECO:0000313" key="6">
    <source>
        <dbReference type="Proteomes" id="UP000199045"/>
    </source>
</evidence>
<protein>
    <submittedName>
        <fullName evidence="5">Transcriptional regulator, TetR family</fullName>
    </submittedName>
</protein>
<dbReference type="Pfam" id="PF00440">
    <property type="entry name" value="TetR_N"/>
    <property type="match status" value="1"/>
</dbReference>
<dbReference type="SUPFAM" id="SSF46689">
    <property type="entry name" value="Homeodomain-like"/>
    <property type="match status" value="1"/>
</dbReference>
<evidence type="ECO:0000256" key="2">
    <source>
        <dbReference type="ARBA" id="ARBA00023125"/>
    </source>
</evidence>
<keyword evidence="3" id="KW-0804">Transcription</keyword>
<dbReference type="InterPro" id="IPR009057">
    <property type="entry name" value="Homeodomain-like_sf"/>
</dbReference>
<dbReference type="PANTHER" id="PTHR47506:SF1">
    <property type="entry name" value="HTH-TYPE TRANSCRIPTIONAL REGULATOR YJDC"/>
    <property type="match status" value="1"/>
</dbReference>
<evidence type="ECO:0000256" key="3">
    <source>
        <dbReference type="ARBA" id="ARBA00023163"/>
    </source>
</evidence>
<evidence type="ECO:0000259" key="4">
    <source>
        <dbReference type="Pfam" id="PF00440"/>
    </source>
</evidence>
<dbReference type="STRING" id="104663.SAMN04488121_11069"/>
<dbReference type="OrthoDB" id="9795242at2"/>
<evidence type="ECO:0000256" key="1">
    <source>
        <dbReference type="ARBA" id="ARBA00023015"/>
    </source>
</evidence>
<sequence>MAGRPKIFDEREVVEKAVDVFWTKGYETASADELLEAMGIGKGSFYLAFKGGKKELYEKSLRQYADRFDKQLLHDLSISKDPIQLIKDFFMALADDPKSKQMKGCYIGNALVQLSDGDADTKLIAAELLGSVEGIFTDVIRKAQQEKRLKNKAKPEVLGKYLINLWNGVNVTRRSNPGYENLREVLEMSLQVLH</sequence>
<organism evidence="5 6">
    <name type="scientific">Chitinophaga filiformis</name>
    <name type="common">Myxococcus filiformis</name>
    <name type="synonym">Flexibacter filiformis</name>
    <dbReference type="NCBI Taxonomy" id="104663"/>
    <lineage>
        <taxon>Bacteria</taxon>
        <taxon>Pseudomonadati</taxon>
        <taxon>Bacteroidota</taxon>
        <taxon>Chitinophagia</taxon>
        <taxon>Chitinophagales</taxon>
        <taxon>Chitinophagaceae</taxon>
        <taxon>Chitinophaga</taxon>
    </lineage>
</organism>
<dbReference type="Proteomes" id="UP000199045">
    <property type="component" value="Unassembled WGS sequence"/>
</dbReference>
<dbReference type="SUPFAM" id="SSF48498">
    <property type="entry name" value="Tetracyclin repressor-like, C-terminal domain"/>
    <property type="match status" value="1"/>
</dbReference>
<dbReference type="InterPro" id="IPR036271">
    <property type="entry name" value="Tet_transcr_reg_TetR-rel_C_sf"/>
</dbReference>
<dbReference type="AlphaFoldDB" id="A0A1G8B0W0"/>